<dbReference type="Proteomes" id="UP000054770">
    <property type="component" value="Unassembled WGS sequence"/>
</dbReference>
<dbReference type="InterPro" id="IPR001647">
    <property type="entry name" value="HTH_TetR"/>
</dbReference>
<dbReference type="Pfam" id="PF13305">
    <property type="entry name" value="TetR_C_33"/>
    <property type="match status" value="1"/>
</dbReference>
<dbReference type="InterPro" id="IPR025996">
    <property type="entry name" value="MT1864/Rv1816-like_C"/>
</dbReference>
<evidence type="ECO:0000256" key="4">
    <source>
        <dbReference type="PROSITE-ProRule" id="PRU00335"/>
    </source>
</evidence>
<dbReference type="GO" id="GO:0003700">
    <property type="term" value="F:DNA-binding transcription factor activity"/>
    <property type="evidence" value="ECO:0007669"/>
    <property type="project" value="TreeGrafter"/>
</dbReference>
<dbReference type="PANTHER" id="PTHR30055">
    <property type="entry name" value="HTH-TYPE TRANSCRIPTIONAL REGULATOR RUTR"/>
    <property type="match status" value="1"/>
</dbReference>
<sequence length="256" mass="28286">MHAPDCESSRRRDVQCQVHCKFFNEKIMSSTALTDIEPSKKVSWHHGNLREEMLQRGLTLLELRGAADLSLREVARLAGVSQTAPTHHFGDKDGLLAALATEGFHALMSDRLGALKDGMTKERRLRVIMRVYVEFALKRPELFHLMFGPRIADKCKHPALMEASSGSFQFLSNTIAEFMADHSDGKRPPRFSAIAVWSGMHGLATLLADRDSGLCQVPDNMIDDVCTGVINLLLGGLKSPHVEAEAPATRGGSRRK</sequence>
<evidence type="ECO:0000313" key="6">
    <source>
        <dbReference type="EMBL" id="SAL52658.1"/>
    </source>
</evidence>
<dbReference type="PROSITE" id="PS50977">
    <property type="entry name" value="HTH_TETR_2"/>
    <property type="match status" value="1"/>
</dbReference>
<feature type="DNA-binding region" description="H-T-H motif" evidence="4">
    <location>
        <begin position="70"/>
        <end position="89"/>
    </location>
</feature>
<keyword evidence="2 4" id="KW-0238">DNA-binding</keyword>
<reference evidence="6" key="1">
    <citation type="submission" date="2016-01" db="EMBL/GenBank/DDBJ databases">
        <authorList>
            <person name="Peeters C."/>
        </authorList>
    </citation>
    <scope>NUCLEOTIDE SEQUENCE [LARGE SCALE GENOMIC DNA]</scope>
    <source>
        <strain evidence="6">LMG 22940</strain>
    </source>
</reference>
<keyword evidence="3" id="KW-0804">Transcription</keyword>
<feature type="domain" description="HTH tetR-type" evidence="5">
    <location>
        <begin position="47"/>
        <end position="107"/>
    </location>
</feature>
<protein>
    <submittedName>
        <fullName evidence="6">TetR family transcriptional regulator</fullName>
    </submittedName>
</protein>
<evidence type="ECO:0000256" key="3">
    <source>
        <dbReference type="ARBA" id="ARBA00023163"/>
    </source>
</evidence>
<dbReference type="InterPro" id="IPR036271">
    <property type="entry name" value="Tet_transcr_reg_TetR-rel_C_sf"/>
</dbReference>
<name>A0A158I7W8_9BURK</name>
<evidence type="ECO:0000259" key="5">
    <source>
        <dbReference type="PROSITE" id="PS50977"/>
    </source>
</evidence>
<keyword evidence="7" id="KW-1185">Reference proteome</keyword>
<dbReference type="EMBL" id="FCON02000022">
    <property type="protein sequence ID" value="SAL52658.1"/>
    <property type="molecule type" value="Genomic_DNA"/>
</dbReference>
<dbReference type="InterPro" id="IPR050109">
    <property type="entry name" value="HTH-type_TetR-like_transc_reg"/>
</dbReference>
<accession>A0A158I7W8</accession>
<dbReference type="Gene3D" id="1.10.357.10">
    <property type="entry name" value="Tetracycline Repressor, domain 2"/>
    <property type="match status" value="1"/>
</dbReference>
<dbReference type="Pfam" id="PF00440">
    <property type="entry name" value="TetR_N"/>
    <property type="match status" value="1"/>
</dbReference>
<dbReference type="GO" id="GO:0000976">
    <property type="term" value="F:transcription cis-regulatory region binding"/>
    <property type="evidence" value="ECO:0007669"/>
    <property type="project" value="TreeGrafter"/>
</dbReference>
<organism evidence="6 7">
    <name type="scientific">Caballeronia choica</name>
    <dbReference type="NCBI Taxonomy" id="326476"/>
    <lineage>
        <taxon>Bacteria</taxon>
        <taxon>Pseudomonadati</taxon>
        <taxon>Pseudomonadota</taxon>
        <taxon>Betaproteobacteria</taxon>
        <taxon>Burkholderiales</taxon>
        <taxon>Burkholderiaceae</taxon>
        <taxon>Caballeronia</taxon>
    </lineage>
</organism>
<dbReference type="SUPFAM" id="SSF48498">
    <property type="entry name" value="Tetracyclin repressor-like, C-terminal domain"/>
    <property type="match status" value="1"/>
</dbReference>
<dbReference type="SUPFAM" id="SSF46689">
    <property type="entry name" value="Homeodomain-like"/>
    <property type="match status" value="1"/>
</dbReference>
<dbReference type="InterPro" id="IPR009057">
    <property type="entry name" value="Homeodomain-like_sf"/>
</dbReference>
<dbReference type="PANTHER" id="PTHR30055:SF220">
    <property type="entry name" value="TETR-FAMILY REGULATORY PROTEIN"/>
    <property type="match status" value="1"/>
</dbReference>
<evidence type="ECO:0000256" key="2">
    <source>
        <dbReference type="ARBA" id="ARBA00023125"/>
    </source>
</evidence>
<evidence type="ECO:0000313" key="7">
    <source>
        <dbReference type="Proteomes" id="UP000054770"/>
    </source>
</evidence>
<gene>
    <name evidence="6" type="ORF">AWB68_02565</name>
</gene>
<evidence type="ECO:0000256" key="1">
    <source>
        <dbReference type="ARBA" id="ARBA00023015"/>
    </source>
</evidence>
<proteinExistence type="predicted"/>
<keyword evidence="1" id="KW-0805">Transcription regulation</keyword>
<comment type="caution">
    <text evidence="6">The sequence shown here is derived from an EMBL/GenBank/DDBJ whole genome shotgun (WGS) entry which is preliminary data.</text>
</comment>
<dbReference type="AlphaFoldDB" id="A0A158I7W8"/>